<dbReference type="AlphaFoldDB" id="A0A9P3FJ04"/>
<dbReference type="GeneID" id="68294740"/>
<feature type="region of interest" description="Disordered" evidence="1">
    <location>
        <begin position="193"/>
        <end position="323"/>
    </location>
</feature>
<dbReference type="Proteomes" id="UP000825890">
    <property type="component" value="Unassembled WGS sequence"/>
</dbReference>
<feature type="compositionally biased region" description="Basic residues" evidence="1">
    <location>
        <begin position="307"/>
        <end position="317"/>
    </location>
</feature>
<evidence type="ECO:0000256" key="1">
    <source>
        <dbReference type="SAM" id="MobiDB-lite"/>
    </source>
</evidence>
<reference evidence="2 3" key="1">
    <citation type="submission" date="2021-01" db="EMBL/GenBank/DDBJ databases">
        <title>Cercospora kikuchii MAFF 305040 whole genome shotgun sequence.</title>
        <authorList>
            <person name="Kashiwa T."/>
            <person name="Suzuki T."/>
        </authorList>
    </citation>
    <scope>NUCLEOTIDE SEQUENCE [LARGE SCALE GENOMIC DNA]</scope>
    <source>
        <strain evidence="2 3">MAFF 305040</strain>
    </source>
</reference>
<proteinExistence type="predicted"/>
<gene>
    <name evidence="2" type="ORF">CKM354_000916500</name>
</gene>
<feature type="compositionally biased region" description="Basic and acidic residues" evidence="1">
    <location>
        <begin position="281"/>
        <end position="291"/>
    </location>
</feature>
<organism evidence="2 3">
    <name type="scientific">Cercospora kikuchii</name>
    <dbReference type="NCBI Taxonomy" id="84275"/>
    <lineage>
        <taxon>Eukaryota</taxon>
        <taxon>Fungi</taxon>
        <taxon>Dikarya</taxon>
        <taxon>Ascomycota</taxon>
        <taxon>Pezizomycotina</taxon>
        <taxon>Dothideomycetes</taxon>
        <taxon>Dothideomycetidae</taxon>
        <taxon>Mycosphaerellales</taxon>
        <taxon>Mycosphaerellaceae</taxon>
        <taxon>Cercospora</taxon>
    </lineage>
</organism>
<dbReference type="RefSeq" id="XP_044660509.1">
    <property type="nucleotide sequence ID" value="XM_044804574.1"/>
</dbReference>
<evidence type="ECO:0000313" key="3">
    <source>
        <dbReference type="Proteomes" id="UP000825890"/>
    </source>
</evidence>
<keyword evidence="3" id="KW-1185">Reference proteome</keyword>
<accession>A0A9P3FJ04</accession>
<feature type="compositionally biased region" description="Low complexity" evidence="1">
    <location>
        <begin position="226"/>
        <end position="236"/>
    </location>
</feature>
<protein>
    <submittedName>
        <fullName evidence="2">Uncharacterized protein</fullName>
    </submittedName>
</protein>
<dbReference type="EMBL" id="BOLY01000006">
    <property type="protein sequence ID" value="GIZ46022.1"/>
    <property type="molecule type" value="Genomic_DNA"/>
</dbReference>
<comment type="caution">
    <text evidence="2">The sequence shown here is derived from an EMBL/GenBank/DDBJ whole genome shotgun (WGS) entry which is preliminary data.</text>
</comment>
<evidence type="ECO:0000313" key="2">
    <source>
        <dbReference type="EMBL" id="GIZ46022.1"/>
    </source>
</evidence>
<name>A0A9P3FJ04_9PEZI</name>
<sequence>MTRNRDQALGLDMLDYNEQALIDQVCAEWGVNGVVALWDRFDGEPQPFMGTLVHDKGLASVLAEGAVYSLGDGYFQPMDQEALIQAAKETISQNLARVSESPTQTIWLIRASTACKGKVTFGTKPSLYERSINGEATFGTRPSLYERSVNGKATFGIKPSLHEQDLEEKRGRLEEKIRKDEKRLRKVEKKLRKEERAGRGDGATLAQVNSNEDEYLSRSQKQSRHQASFSDQASSSDQDEAAWRNKVKSSPTMAQPTDTEDEDEAEASSHSKAIVRKKSRETKVKVPAGEDKDADEDEFDDKGVVSAHKKKSHRKGHRTLEQIPSVTDQDIEDLLDFKVAD</sequence>